<dbReference type="PROSITE" id="PS50105">
    <property type="entry name" value="SAM_DOMAIN"/>
    <property type="match status" value="1"/>
</dbReference>
<dbReference type="PANTHER" id="PTHR22998:SF1">
    <property type="entry name" value="NAD(+) HYDROLASE SARM1"/>
    <property type="match status" value="1"/>
</dbReference>
<organism evidence="14 15">
    <name type="scientific">Fasciola gigantica</name>
    <name type="common">Giant liver fluke</name>
    <dbReference type="NCBI Taxonomy" id="46835"/>
    <lineage>
        <taxon>Eukaryota</taxon>
        <taxon>Metazoa</taxon>
        <taxon>Spiralia</taxon>
        <taxon>Lophotrochozoa</taxon>
        <taxon>Platyhelminthes</taxon>
        <taxon>Trematoda</taxon>
        <taxon>Digenea</taxon>
        <taxon>Plagiorchiida</taxon>
        <taxon>Echinostomata</taxon>
        <taxon>Echinostomatoidea</taxon>
        <taxon>Fasciolidae</taxon>
        <taxon>Fasciola</taxon>
    </lineage>
</organism>
<dbReference type="GO" id="GO:0061809">
    <property type="term" value="F:NAD+ nucleosidase activity, cyclic ADP-ribose generating"/>
    <property type="evidence" value="ECO:0007669"/>
    <property type="project" value="UniProtKB-EC"/>
</dbReference>
<evidence type="ECO:0000256" key="10">
    <source>
        <dbReference type="ARBA" id="ARBA00047304"/>
    </source>
</evidence>
<dbReference type="GO" id="GO:0034128">
    <property type="term" value="P:negative regulation of MyD88-independent toll-like receptor signaling pathway"/>
    <property type="evidence" value="ECO:0007669"/>
    <property type="project" value="InterPro"/>
</dbReference>
<dbReference type="SUPFAM" id="SSF47769">
    <property type="entry name" value="SAM/Pointed domain"/>
    <property type="match status" value="2"/>
</dbReference>
<dbReference type="OrthoDB" id="202764at2759"/>
<evidence type="ECO:0000313" key="14">
    <source>
        <dbReference type="EMBL" id="TPP64189.1"/>
    </source>
</evidence>
<feature type="region of interest" description="Disordered" evidence="11">
    <location>
        <begin position="370"/>
        <end position="425"/>
    </location>
</feature>
<evidence type="ECO:0000256" key="8">
    <source>
        <dbReference type="ARBA" id="ARBA00022859"/>
    </source>
</evidence>
<feature type="region of interest" description="Disordered" evidence="11">
    <location>
        <begin position="181"/>
        <end position="210"/>
    </location>
</feature>
<comment type="catalytic activity">
    <reaction evidence="10">
        <text>NAD(+) + H2O = ADP-D-ribose + nicotinamide + H(+)</text>
        <dbReference type="Rhea" id="RHEA:16301"/>
        <dbReference type="ChEBI" id="CHEBI:15377"/>
        <dbReference type="ChEBI" id="CHEBI:15378"/>
        <dbReference type="ChEBI" id="CHEBI:17154"/>
        <dbReference type="ChEBI" id="CHEBI:57540"/>
        <dbReference type="ChEBI" id="CHEBI:57967"/>
        <dbReference type="EC" id="3.2.2.6"/>
    </reaction>
    <physiologicalReaction direction="left-to-right" evidence="10">
        <dbReference type="Rhea" id="RHEA:16302"/>
    </physiologicalReaction>
</comment>
<dbReference type="EC" id="3.2.2.6" evidence="3"/>
<feature type="compositionally biased region" description="Polar residues" evidence="11">
    <location>
        <begin position="388"/>
        <end position="400"/>
    </location>
</feature>
<evidence type="ECO:0000256" key="6">
    <source>
        <dbReference type="ARBA" id="ARBA00022737"/>
    </source>
</evidence>
<feature type="region of interest" description="Disordered" evidence="11">
    <location>
        <begin position="127"/>
        <end position="169"/>
    </location>
</feature>
<feature type="domain" description="TIR" evidence="12">
    <location>
        <begin position="1205"/>
        <end position="1348"/>
    </location>
</feature>
<feature type="compositionally biased region" description="Basic and acidic residues" evidence="11">
    <location>
        <begin position="401"/>
        <end position="415"/>
    </location>
</feature>
<comment type="subcellular location">
    <subcellularLocation>
        <location evidence="1">Cytoplasm</location>
    </subcellularLocation>
</comment>
<dbReference type="PROSITE" id="PS50104">
    <property type="entry name" value="TIR"/>
    <property type="match status" value="1"/>
</dbReference>
<accession>A0A504YUE4</accession>
<evidence type="ECO:0000256" key="5">
    <source>
        <dbReference type="ARBA" id="ARBA00022588"/>
    </source>
</evidence>
<evidence type="ECO:0000256" key="9">
    <source>
        <dbReference type="ARBA" id="ARBA00023027"/>
    </source>
</evidence>
<dbReference type="SMART" id="SM00255">
    <property type="entry name" value="TIR"/>
    <property type="match status" value="1"/>
</dbReference>
<evidence type="ECO:0000256" key="7">
    <source>
        <dbReference type="ARBA" id="ARBA00022801"/>
    </source>
</evidence>
<dbReference type="InterPro" id="IPR016024">
    <property type="entry name" value="ARM-type_fold"/>
</dbReference>
<dbReference type="InterPro" id="IPR013761">
    <property type="entry name" value="SAM/pointed_sf"/>
</dbReference>
<proteinExistence type="inferred from homology"/>
<dbReference type="GO" id="GO:0005737">
    <property type="term" value="C:cytoplasm"/>
    <property type="evidence" value="ECO:0007669"/>
    <property type="project" value="UniProtKB-SubCell"/>
</dbReference>
<evidence type="ECO:0000259" key="12">
    <source>
        <dbReference type="PROSITE" id="PS50104"/>
    </source>
</evidence>
<evidence type="ECO:0000256" key="2">
    <source>
        <dbReference type="ARBA" id="ARBA00008291"/>
    </source>
</evidence>
<keyword evidence="7" id="KW-0378">Hydrolase</keyword>
<evidence type="ECO:0000256" key="4">
    <source>
        <dbReference type="ARBA" id="ARBA00022490"/>
    </source>
</evidence>
<name>A0A504YUE4_FASGI</name>
<keyword evidence="9" id="KW-0520">NAD</keyword>
<keyword evidence="8" id="KW-0391">Immunity</keyword>
<dbReference type="InterPro" id="IPR000157">
    <property type="entry name" value="TIR_dom"/>
</dbReference>
<dbReference type="SUPFAM" id="SSF48371">
    <property type="entry name" value="ARM repeat"/>
    <property type="match status" value="1"/>
</dbReference>
<feature type="region of interest" description="Disordered" evidence="11">
    <location>
        <begin position="1351"/>
        <end position="1379"/>
    </location>
</feature>
<keyword evidence="6" id="KW-0677">Repeat</keyword>
<dbReference type="PANTHER" id="PTHR22998">
    <property type="entry name" value="SARM1"/>
    <property type="match status" value="1"/>
</dbReference>
<evidence type="ECO:0000256" key="1">
    <source>
        <dbReference type="ARBA" id="ARBA00004496"/>
    </source>
</evidence>
<dbReference type="Gene3D" id="1.10.150.50">
    <property type="entry name" value="Transcription Factor, Ets-1"/>
    <property type="match status" value="1"/>
</dbReference>
<dbReference type="Pfam" id="PF07647">
    <property type="entry name" value="SAM_2"/>
    <property type="match status" value="2"/>
</dbReference>
<feature type="compositionally biased region" description="Polar residues" evidence="11">
    <location>
        <begin position="370"/>
        <end position="380"/>
    </location>
</feature>
<dbReference type="GO" id="GO:0007165">
    <property type="term" value="P:signal transduction"/>
    <property type="evidence" value="ECO:0007669"/>
    <property type="project" value="InterPro"/>
</dbReference>
<dbReference type="Gene3D" id="1.25.10.10">
    <property type="entry name" value="Leucine-rich Repeat Variant"/>
    <property type="match status" value="1"/>
</dbReference>
<dbReference type="InterPro" id="IPR011989">
    <property type="entry name" value="ARM-like"/>
</dbReference>
<dbReference type="Pfam" id="PF13676">
    <property type="entry name" value="TIR_2"/>
    <property type="match status" value="1"/>
</dbReference>
<feature type="domain" description="SAM" evidence="13">
    <location>
        <begin position="973"/>
        <end position="1037"/>
    </location>
</feature>
<feature type="region of interest" description="Disordered" evidence="11">
    <location>
        <begin position="1"/>
        <end position="32"/>
    </location>
</feature>
<dbReference type="GO" id="GO:0003953">
    <property type="term" value="F:NAD+ nucleosidase activity"/>
    <property type="evidence" value="ECO:0007669"/>
    <property type="project" value="InterPro"/>
</dbReference>
<keyword evidence="4" id="KW-0963">Cytoplasm</keyword>
<dbReference type="GO" id="GO:0035591">
    <property type="term" value="F:signaling adaptor activity"/>
    <property type="evidence" value="ECO:0007669"/>
    <property type="project" value="InterPro"/>
</dbReference>
<gene>
    <name evidence="14" type="ORF">FGIG_06429</name>
</gene>
<reference evidence="14 15" key="1">
    <citation type="submission" date="2019-04" db="EMBL/GenBank/DDBJ databases">
        <title>Annotation for the trematode Fasciola gigantica.</title>
        <authorList>
            <person name="Choi Y.-J."/>
        </authorList>
    </citation>
    <scope>NUCLEOTIDE SEQUENCE [LARGE SCALE GENOMIC DNA]</scope>
    <source>
        <strain evidence="14">Uganda_cow_1</strain>
    </source>
</reference>
<dbReference type="GO" id="GO:0048678">
    <property type="term" value="P:response to axon injury"/>
    <property type="evidence" value="ECO:0007669"/>
    <property type="project" value="InterPro"/>
</dbReference>
<dbReference type="InterPro" id="IPR039184">
    <property type="entry name" value="SARM1"/>
</dbReference>
<dbReference type="GO" id="GO:0030425">
    <property type="term" value="C:dendrite"/>
    <property type="evidence" value="ECO:0007669"/>
    <property type="project" value="TreeGrafter"/>
</dbReference>
<dbReference type="Gene3D" id="3.40.50.10140">
    <property type="entry name" value="Toll/interleukin-1 receptor homology (TIR) domain"/>
    <property type="match status" value="1"/>
</dbReference>
<dbReference type="STRING" id="46835.A0A504YUE4"/>
<dbReference type="InterPro" id="IPR001660">
    <property type="entry name" value="SAM"/>
</dbReference>
<dbReference type="SUPFAM" id="SSF52200">
    <property type="entry name" value="Toll/Interleukin receptor TIR domain"/>
    <property type="match status" value="1"/>
</dbReference>
<evidence type="ECO:0000259" key="13">
    <source>
        <dbReference type="PROSITE" id="PS50105"/>
    </source>
</evidence>
<evidence type="ECO:0000256" key="3">
    <source>
        <dbReference type="ARBA" id="ARBA00011982"/>
    </source>
</evidence>
<evidence type="ECO:0000313" key="15">
    <source>
        <dbReference type="Proteomes" id="UP000316759"/>
    </source>
</evidence>
<dbReference type="GO" id="GO:0045087">
    <property type="term" value="P:innate immune response"/>
    <property type="evidence" value="ECO:0007669"/>
    <property type="project" value="UniProtKB-KW"/>
</dbReference>
<keyword evidence="5" id="KW-0399">Innate immunity</keyword>
<keyword evidence="15" id="KW-1185">Reference proteome</keyword>
<dbReference type="EMBL" id="SUNJ01004759">
    <property type="protein sequence ID" value="TPP64189.1"/>
    <property type="molecule type" value="Genomic_DNA"/>
</dbReference>
<dbReference type="SMART" id="SM00454">
    <property type="entry name" value="SAM"/>
    <property type="match status" value="2"/>
</dbReference>
<comment type="caution">
    <text evidence="14">The sequence shown here is derived from an EMBL/GenBank/DDBJ whole genome shotgun (WGS) entry which is preliminary data.</text>
</comment>
<protein>
    <recommendedName>
        <fullName evidence="3">ADP-ribosyl cyclase/cyclic ADP-ribose hydrolase</fullName>
        <ecNumber evidence="3">3.2.2.6</ecNumber>
    </recommendedName>
</protein>
<dbReference type="Proteomes" id="UP000316759">
    <property type="component" value="Unassembled WGS sequence"/>
</dbReference>
<comment type="similarity">
    <text evidence="2">Belongs to the SARM1 family.</text>
</comment>
<evidence type="ECO:0000256" key="11">
    <source>
        <dbReference type="SAM" id="MobiDB-lite"/>
    </source>
</evidence>
<sequence length="1405" mass="155018">MTTTSGGGKIPDLDKEMSKVATGQSENDDNFWKRSKSDASIFLNNLPPQIASNSSCTGNISEHSKVYWDIPEAIEASGGTEDLSASTKDRPLGADVSGENFQYRADVQKSEKLLKSGIAQMRVHRVRFQDGHSRSGPMSSPDEDRFCRRQSTPVGPYPPLTLTPTSSSLNPFATYNEANMNRPYRPQKSSANRNGWPPSNLGTVTDNPDRGLHRFRASSSQATNQSSNTRIRAGSIGIERLDGLDSPSPASPILRIRSTDSFTNSDQIQSKWYGSLKARSPHSYKAGASDQMTLPERLDGWKRTNGYVDNIRHDVYGVTSDNINSGLPDIKPNIADEDEMVFSNSLEELQKSLFDQLEKLRSLNLTSGLQPRRQANAQDNESIREMSDVSTKQFGSQEQQLTRHNDVEDGSRSANEEVNSSNEKKNLIDEQCEALYHCTQLLTDAHESLDAGAKFIVRDVFKRGGLIGQLLERLAEPAEDVVSTNSSVTTRSAFVSCSSSYSANTTSTGAASADDDTGGISGGADSVDALECSGGGSITTTNGSGISCRRNTHMLKSLTAKSKESASTYNTTITTNYQNSSVISLTEKQTDLDQMDGETEVQESNESSDRQVVIRSAQLLGQILSDEDLYSLLYTETDQMDLSDHQFVREKEQLLAGSRSEHGDVPDLTLMAENDSDQTVLSNSVVSNRLSTLLQGVVRQSWKHRKDVDVYRAYMEVIEPLLKHTELICQSVVDCGVLQLLVHACRSNDVPTLRHAALSLAHISVFGGVNSQNEMMRQHAIEWLFRLAFYPDEIVQYFACLATVVLSTNPELSDAVLASGTLKLVLPFVNTHSPIEFARNQLTAAFSCTCVRKPESNGGKELRPGQAKSGHVKTKSCGTCYIGAEKSWLERLLPAMDGQRPEARALAVFHFVVEATLKSDAGRVQIFYEIKAVNKLHEMACRLNPLESELAGLALQLLGEPVPYRLNPQVPLWTPDDVQCWLTRAGFVHLVPKFVELRVDGDLLLCLDEPMLCNDLDILNGIVRLRLLRELKRLKSEADYSVLDPSDLSGWLAWANSLVPGPRTPSTDLMESTSSNATSTAVTPISAVTSVIPSWHSNTVIPPQLNTSTDLIQYTYALLKAGINRSLLPFVTDSALFEDCHVTNAIHRARILSAIQPQSNKMFHFSSIPHSEQEVYRSPAPSFAIDIPGSGQSGSGDLDCLPFERTLDCFISYRRVNGSPLASLLKVHLELRRYRVFLDIDRLPAGNFKESLLHSIQSSTNFLLVLTSKALDRCVADVDCEDWVHREIVCALQSKCNIIPITDNFVWPDADELPEDIRSLTEYNAVNWSHEYQEACIDKVEKFMIKPADNTSSFSGRRRVSNASQHQHHQPLTVTVHSTSPSVNTLTNPFGDSVQGCRSPVSELM</sequence>
<dbReference type="InterPro" id="IPR035897">
    <property type="entry name" value="Toll_tir_struct_dom_sf"/>
</dbReference>